<dbReference type="SMR" id="G4YP17"/>
<evidence type="ECO:0000313" key="2">
    <source>
        <dbReference type="Proteomes" id="UP000002640"/>
    </source>
</evidence>
<dbReference type="InParanoid" id="G4YP17"/>
<sequence>MTRHQNKCAEKQAHDIAEAKKPRCYRFSIVDEGVFENVLKFLGNQTLTKLQMLTGDRYDQCEPELAKYCCKCENDNPVILHGLCRECESERSDYMPRTTKEVAKLHYGVRDKDFRFIPCEVRKHYTLFDRVTLESHMIRTCGSKMDWVRDIAKRDTRKKRLHATLHKKEEETKVYLESLAPGFASYVGGVGCKKTDKEELQQCSQRYVALTEALKARGLKLRADSPLCRDFITSGYGQIERVVDTMEEMNFLFTHTSYARRCNSKIDNGAKMELCIEYLEDNKGLTLPREWESYRQRFDAVKMSGAIPKTKMHKIYGA</sequence>
<dbReference type="AlphaFoldDB" id="G4YP17"/>
<dbReference type="KEGG" id="psoj:PHYSODRAFT_469108"/>
<protein>
    <submittedName>
        <fullName evidence="1">Uncharacterized protein</fullName>
    </submittedName>
</protein>
<dbReference type="Proteomes" id="UP000002640">
    <property type="component" value="Unassembled WGS sequence"/>
</dbReference>
<dbReference type="GeneID" id="20653771"/>
<dbReference type="OMA" id="YYDCDIL"/>
<dbReference type="RefSeq" id="XP_009514001.1">
    <property type="nucleotide sequence ID" value="XM_009515706.1"/>
</dbReference>
<organism evidence="1 2">
    <name type="scientific">Phytophthora sojae (strain P6497)</name>
    <name type="common">Soybean stem and root rot agent</name>
    <name type="synonym">Phytophthora megasperma f. sp. glycines</name>
    <dbReference type="NCBI Taxonomy" id="1094619"/>
    <lineage>
        <taxon>Eukaryota</taxon>
        <taxon>Sar</taxon>
        <taxon>Stramenopiles</taxon>
        <taxon>Oomycota</taxon>
        <taxon>Peronosporomycetes</taxon>
        <taxon>Peronosporales</taxon>
        <taxon>Peronosporaceae</taxon>
        <taxon>Phytophthora</taxon>
    </lineage>
</organism>
<name>G4YP17_PHYSP</name>
<accession>G4YP17</accession>
<keyword evidence="2" id="KW-1185">Reference proteome</keyword>
<gene>
    <name evidence="1" type="ORF">PHYSODRAFT_469108</name>
</gene>
<dbReference type="EMBL" id="JH159151">
    <property type="protein sequence ID" value="EGZ26726.1"/>
    <property type="molecule type" value="Genomic_DNA"/>
</dbReference>
<evidence type="ECO:0000313" key="1">
    <source>
        <dbReference type="EMBL" id="EGZ26726.1"/>
    </source>
</evidence>
<proteinExistence type="predicted"/>
<reference evidence="1 2" key="1">
    <citation type="journal article" date="2006" name="Science">
        <title>Phytophthora genome sequences uncover evolutionary origins and mechanisms of pathogenesis.</title>
        <authorList>
            <person name="Tyler B.M."/>
            <person name="Tripathy S."/>
            <person name="Zhang X."/>
            <person name="Dehal P."/>
            <person name="Jiang R.H."/>
            <person name="Aerts A."/>
            <person name="Arredondo F.D."/>
            <person name="Baxter L."/>
            <person name="Bensasson D."/>
            <person name="Beynon J.L."/>
            <person name="Chapman J."/>
            <person name="Damasceno C.M."/>
            <person name="Dorrance A.E."/>
            <person name="Dou D."/>
            <person name="Dickerman A.W."/>
            <person name="Dubchak I.L."/>
            <person name="Garbelotto M."/>
            <person name="Gijzen M."/>
            <person name="Gordon S.G."/>
            <person name="Govers F."/>
            <person name="Grunwald N.J."/>
            <person name="Huang W."/>
            <person name="Ivors K.L."/>
            <person name="Jones R.W."/>
            <person name="Kamoun S."/>
            <person name="Krampis K."/>
            <person name="Lamour K.H."/>
            <person name="Lee M.K."/>
            <person name="McDonald W.H."/>
            <person name="Medina M."/>
            <person name="Meijer H.J."/>
            <person name="Nordberg E.K."/>
            <person name="Maclean D.J."/>
            <person name="Ospina-Giraldo M.D."/>
            <person name="Morris P.F."/>
            <person name="Phuntumart V."/>
            <person name="Putnam N.H."/>
            <person name="Rash S."/>
            <person name="Rose J.K."/>
            <person name="Sakihama Y."/>
            <person name="Salamov A.A."/>
            <person name="Savidor A."/>
            <person name="Scheuring C.F."/>
            <person name="Smith B.M."/>
            <person name="Sobral B.W."/>
            <person name="Terry A."/>
            <person name="Torto-Alalibo T.A."/>
            <person name="Win J."/>
            <person name="Xu Z."/>
            <person name="Zhang H."/>
            <person name="Grigoriev I.V."/>
            <person name="Rokhsar D.S."/>
            <person name="Boore J.L."/>
        </authorList>
    </citation>
    <scope>NUCLEOTIDE SEQUENCE [LARGE SCALE GENOMIC DNA]</scope>
    <source>
        <strain evidence="1 2">P6497</strain>
    </source>
</reference>
<dbReference type="STRING" id="1094619.G4YP17"/>